<keyword evidence="3 5" id="KW-0547">Nucleotide-binding</keyword>
<dbReference type="PROSITE" id="PS00108">
    <property type="entry name" value="PROTEIN_KINASE_ST"/>
    <property type="match status" value="1"/>
</dbReference>
<dbReference type="FunFam" id="1.10.510.10:FF:000673">
    <property type="entry name" value="CAMK family protein kinase"/>
    <property type="match status" value="1"/>
</dbReference>
<feature type="compositionally biased region" description="Low complexity" evidence="6">
    <location>
        <begin position="500"/>
        <end position="514"/>
    </location>
</feature>
<dbReference type="InterPro" id="IPR000719">
    <property type="entry name" value="Prot_kinase_dom"/>
</dbReference>
<evidence type="ECO:0000313" key="9">
    <source>
        <dbReference type="Proteomes" id="UP000038009"/>
    </source>
</evidence>
<evidence type="ECO:0000256" key="3">
    <source>
        <dbReference type="ARBA" id="ARBA00022741"/>
    </source>
</evidence>
<reference evidence="8 9" key="1">
    <citation type="journal article" date="2015" name="PLoS Pathog.">
        <title>Leptomonas seymouri: Adaptations to the Dixenous Life Cycle Analyzed by Genome Sequencing, Transcriptome Profiling and Co-infection with Leishmania donovani.</title>
        <authorList>
            <person name="Kraeva N."/>
            <person name="Butenko A."/>
            <person name="Hlavacova J."/>
            <person name="Kostygov A."/>
            <person name="Myskova J."/>
            <person name="Grybchuk D."/>
            <person name="Lestinova T."/>
            <person name="Votypka J."/>
            <person name="Volf P."/>
            <person name="Opperdoes F."/>
            <person name="Flegontov P."/>
            <person name="Lukes J."/>
            <person name="Yurchenko V."/>
        </authorList>
    </citation>
    <scope>NUCLEOTIDE SEQUENCE [LARGE SCALE GENOMIC DNA]</scope>
    <source>
        <strain evidence="8 9">ATCC 30220</strain>
    </source>
</reference>
<feature type="domain" description="Protein kinase" evidence="7">
    <location>
        <begin position="29"/>
        <end position="290"/>
    </location>
</feature>
<dbReference type="GO" id="GO:0005524">
    <property type="term" value="F:ATP binding"/>
    <property type="evidence" value="ECO:0007669"/>
    <property type="project" value="UniProtKB-UniRule"/>
</dbReference>
<dbReference type="PANTHER" id="PTHR44167:SF24">
    <property type="entry name" value="SERINE_THREONINE-PROTEIN KINASE CHK2"/>
    <property type="match status" value="1"/>
</dbReference>
<dbReference type="AlphaFoldDB" id="A0A0N0P2S2"/>
<evidence type="ECO:0000256" key="1">
    <source>
        <dbReference type="ARBA" id="ARBA00022614"/>
    </source>
</evidence>
<dbReference type="GO" id="GO:0004674">
    <property type="term" value="F:protein serine/threonine kinase activity"/>
    <property type="evidence" value="ECO:0007669"/>
    <property type="project" value="TreeGrafter"/>
</dbReference>
<accession>A0A0N0P2S2</accession>
<dbReference type="SUPFAM" id="SSF56112">
    <property type="entry name" value="Protein kinase-like (PK-like)"/>
    <property type="match status" value="1"/>
</dbReference>
<keyword evidence="1" id="KW-0433">Leucine-rich repeat</keyword>
<keyword evidence="2" id="KW-0677">Repeat</keyword>
<evidence type="ECO:0000256" key="6">
    <source>
        <dbReference type="SAM" id="MobiDB-lite"/>
    </source>
</evidence>
<dbReference type="SUPFAM" id="SSF52047">
    <property type="entry name" value="RNI-like"/>
    <property type="match status" value="1"/>
</dbReference>
<dbReference type="OrthoDB" id="40902at2759"/>
<protein>
    <submittedName>
        <fullName evidence="8">Putative mitogen-activated protein kinase kinase 3</fullName>
    </submittedName>
</protein>
<dbReference type="Pfam" id="PF13516">
    <property type="entry name" value="LRR_6"/>
    <property type="match status" value="2"/>
</dbReference>
<dbReference type="Proteomes" id="UP000038009">
    <property type="component" value="Unassembled WGS sequence"/>
</dbReference>
<feature type="region of interest" description="Disordered" evidence="6">
    <location>
        <begin position="492"/>
        <end position="557"/>
    </location>
</feature>
<dbReference type="Gene3D" id="1.10.510.10">
    <property type="entry name" value="Transferase(Phosphotransferase) domain 1"/>
    <property type="match status" value="1"/>
</dbReference>
<dbReference type="GO" id="GO:0005634">
    <property type="term" value="C:nucleus"/>
    <property type="evidence" value="ECO:0007669"/>
    <property type="project" value="TreeGrafter"/>
</dbReference>
<dbReference type="InterPro" id="IPR032675">
    <property type="entry name" value="LRR_dom_sf"/>
</dbReference>
<dbReference type="OMA" id="WNNIHSL"/>
<dbReference type="PROSITE" id="PS50011">
    <property type="entry name" value="PROTEIN_KINASE_DOM"/>
    <property type="match status" value="1"/>
</dbReference>
<gene>
    <name evidence="8" type="ORF">ABL78_7686</name>
</gene>
<keyword evidence="8" id="KW-0418">Kinase</keyword>
<feature type="binding site" evidence="5">
    <location>
        <position position="59"/>
    </location>
    <ligand>
        <name>ATP</name>
        <dbReference type="ChEBI" id="CHEBI:30616"/>
    </ligand>
</feature>
<dbReference type="GO" id="GO:0044773">
    <property type="term" value="P:mitotic DNA damage checkpoint signaling"/>
    <property type="evidence" value="ECO:0007669"/>
    <property type="project" value="TreeGrafter"/>
</dbReference>
<evidence type="ECO:0000259" key="7">
    <source>
        <dbReference type="PROSITE" id="PS50011"/>
    </source>
</evidence>
<keyword evidence="9" id="KW-1185">Reference proteome</keyword>
<keyword evidence="8" id="KW-0808">Transferase</keyword>
<comment type="caution">
    <text evidence="8">The sequence shown here is derived from an EMBL/GenBank/DDBJ whole genome shotgun (WGS) entry which is preliminary data.</text>
</comment>
<dbReference type="InterPro" id="IPR001611">
    <property type="entry name" value="Leu-rich_rpt"/>
</dbReference>
<dbReference type="Pfam" id="PF00069">
    <property type="entry name" value="Pkinase"/>
    <property type="match status" value="1"/>
</dbReference>
<name>A0A0N0P2S2_LEPSE</name>
<dbReference type="InterPro" id="IPR008271">
    <property type="entry name" value="Ser/Thr_kinase_AS"/>
</dbReference>
<evidence type="ECO:0000313" key="8">
    <source>
        <dbReference type="EMBL" id="KPI83289.1"/>
    </source>
</evidence>
<dbReference type="Gene3D" id="3.80.10.10">
    <property type="entry name" value="Ribonuclease Inhibitor"/>
    <property type="match status" value="1"/>
</dbReference>
<organism evidence="8 9">
    <name type="scientific">Leptomonas seymouri</name>
    <dbReference type="NCBI Taxonomy" id="5684"/>
    <lineage>
        <taxon>Eukaryota</taxon>
        <taxon>Discoba</taxon>
        <taxon>Euglenozoa</taxon>
        <taxon>Kinetoplastea</taxon>
        <taxon>Metakinetoplastina</taxon>
        <taxon>Trypanosomatida</taxon>
        <taxon>Trypanosomatidae</taxon>
        <taxon>Leishmaniinae</taxon>
        <taxon>Leptomonas</taxon>
    </lineage>
</organism>
<sequence length="557" mass="62503">MDFYALQDSLQRGAHSGYSSNLVPIENRYVLIDKIGCGSYGDVWSATRRTGSKDLYAVKQIDKRAAGTKGLKGVMGEVETMSLLSHPNIVKLEETYQDDTYLWIVMEYLPGDSLQHRLDREHVSEAETRRFVTQLLMAIEYIHDKGIVHRDLKPSNCLLSQDDLVVKISDFGLSVLAGNEQCLTTRCGTLHYMAPEIFLDKNYGKPVDMWALGVMAHVMFFGDYPFKGRTESALSRDICRGYHPSEEDTCGSRITALRCPSLLQDFISHLLIFDPHRRMTATDALKHPWIKAGMELNRQVSFSTAQMSLVSLSRPSARWRVAVLAVIAAQRLLYLSRMRRLDKLGYGDFPILRDYHYLMTGQYQPRGDSLNCSNMFHACPMALLELVAMISTCTHLRHVDFSWNNIHSLSVIQAFLKMATKHPSLRSIDLSHNPIPAVAGRALVRLARNPLSHVTTINVGDTGISAETISQINGFLKEKMAPSSLSQNSSLVDLPSRSISQSPGDSLFSSSSTSYGLRPKRDTLQAVPRRFGDRNARVPRLPPITRLPPVRHSNKPL</sequence>
<evidence type="ECO:0000256" key="2">
    <source>
        <dbReference type="ARBA" id="ARBA00022737"/>
    </source>
</evidence>
<dbReference type="SMART" id="SM00220">
    <property type="entry name" value="S_TKc"/>
    <property type="match status" value="1"/>
</dbReference>
<dbReference type="EMBL" id="LJSK01000402">
    <property type="protein sequence ID" value="KPI83289.1"/>
    <property type="molecule type" value="Genomic_DNA"/>
</dbReference>
<dbReference type="InterPro" id="IPR017441">
    <property type="entry name" value="Protein_kinase_ATP_BS"/>
</dbReference>
<dbReference type="InterPro" id="IPR011009">
    <property type="entry name" value="Kinase-like_dom_sf"/>
</dbReference>
<dbReference type="PANTHER" id="PTHR44167">
    <property type="entry name" value="OVARIAN-SPECIFIC SERINE/THREONINE-PROTEIN KINASE LOK-RELATED"/>
    <property type="match status" value="1"/>
</dbReference>
<keyword evidence="4 5" id="KW-0067">ATP-binding</keyword>
<evidence type="ECO:0000256" key="5">
    <source>
        <dbReference type="PROSITE-ProRule" id="PRU10141"/>
    </source>
</evidence>
<proteinExistence type="predicted"/>
<dbReference type="CDD" id="cd05117">
    <property type="entry name" value="STKc_CAMK"/>
    <property type="match status" value="1"/>
</dbReference>
<evidence type="ECO:0000256" key="4">
    <source>
        <dbReference type="ARBA" id="ARBA00022840"/>
    </source>
</evidence>
<dbReference type="VEuPathDB" id="TriTrypDB:Lsey_0402_0080"/>
<dbReference type="PROSITE" id="PS00107">
    <property type="entry name" value="PROTEIN_KINASE_ATP"/>
    <property type="match status" value="1"/>
</dbReference>